<evidence type="ECO:0000313" key="1">
    <source>
        <dbReference type="EMBL" id="QOX63578.1"/>
    </source>
</evidence>
<dbReference type="Proteomes" id="UP000594014">
    <property type="component" value="Chromosome"/>
</dbReference>
<name>A0ACD1AAK9_9FIRM</name>
<gene>
    <name evidence="1" type="primary">amrA</name>
    <name evidence="1" type="ORF">FRZ06_09550</name>
</gene>
<accession>A0ACD1AAK9</accession>
<reference evidence="1" key="1">
    <citation type="submission" date="2019-08" db="EMBL/GenBank/DDBJ databases">
        <title>Genome sequence of Clostridiales bacterium MT110.</title>
        <authorList>
            <person name="Cao J."/>
        </authorList>
    </citation>
    <scope>NUCLEOTIDE SEQUENCE</scope>
    <source>
        <strain evidence="1">MT110</strain>
    </source>
</reference>
<sequence>MGKIVNAYILPHPPVVVQGVGRGRERSAYTTVEAMKRAAREIGKDRPTTIILSTPHAPCFKDYVYVYDQETLSGDFSDFGSPEIELSFKNNTVLAELIAEKASKSSIGAGGLSTILKKQYGISNRLDHGALVPLWFIQKELPDFKLVCISTPFLPFEELYEFGRRIQEAVAESDERVVYIASGDLSHKLNKDAPAGFHPQGKEYDEYLVGKVRSNDYKGLLETEENFLENAGECGTRSVIIMYGALKGMNLTSEVYSYEGPFGVGYLIARVSPSDRIVGDRMPSERGSGGYGNSYVYPGGAKAAELGRNSSDRQSSGRNDPRSRRSLSGRRYTGRGVSGGEISNSRETERQAEEERRPANVQSADPYSELYGGMELKNSDYVKLAREALETYIRDGKKIRVPDWVRSEMKMKRAGAFVSIKKRGALRGCMGTVGPTMVNVAEEIINNAINSGFRDPRFPAVKEEELKELVYSVDVLGAPQKINSLEELDVKRYGVIVTNGFRRGLLLPDLEGVDTPEKQVTIALQKAGIMSSESFDLERFEVIRYL</sequence>
<keyword evidence="2" id="KW-1185">Reference proteome</keyword>
<protein>
    <submittedName>
        <fullName evidence="1">AmmeMemoRadiSam system protein A</fullName>
    </submittedName>
</protein>
<organism evidence="1 2">
    <name type="scientific">Anoxybacterium hadale</name>
    <dbReference type="NCBI Taxonomy" id="3408580"/>
    <lineage>
        <taxon>Bacteria</taxon>
        <taxon>Bacillati</taxon>
        <taxon>Bacillota</taxon>
        <taxon>Clostridia</taxon>
        <taxon>Peptostreptococcales</taxon>
        <taxon>Anaerovoracaceae</taxon>
        <taxon>Anoxybacterium</taxon>
    </lineage>
</organism>
<evidence type="ECO:0000313" key="2">
    <source>
        <dbReference type="Proteomes" id="UP000594014"/>
    </source>
</evidence>
<proteinExistence type="predicted"/>
<dbReference type="EMBL" id="CP042469">
    <property type="protein sequence ID" value="QOX63578.1"/>
    <property type="molecule type" value="Genomic_DNA"/>
</dbReference>